<proteinExistence type="predicted"/>
<name>A0A3S3UBJ7_9BACT</name>
<gene>
    <name evidence="1" type="ORF">H206_05351</name>
</gene>
<accession>A0A3S3UBJ7</accession>
<organism evidence="1 2">
    <name type="scientific">Candidatus Electrothrix aarhusensis</name>
    <dbReference type="NCBI Taxonomy" id="1859131"/>
    <lineage>
        <taxon>Bacteria</taxon>
        <taxon>Pseudomonadati</taxon>
        <taxon>Thermodesulfobacteriota</taxon>
        <taxon>Desulfobulbia</taxon>
        <taxon>Desulfobulbales</taxon>
        <taxon>Desulfobulbaceae</taxon>
        <taxon>Candidatus Electrothrix</taxon>
    </lineage>
</organism>
<protein>
    <submittedName>
        <fullName evidence="1">Uncharacterized protein</fullName>
    </submittedName>
</protein>
<evidence type="ECO:0000313" key="1">
    <source>
        <dbReference type="EMBL" id="RWX48058.1"/>
    </source>
</evidence>
<keyword evidence="2" id="KW-1185">Reference proteome</keyword>
<dbReference type="AlphaFoldDB" id="A0A3S3UBJ7"/>
<reference evidence="1 2" key="1">
    <citation type="submission" date="2017-01" db="EMBL/GenBank/DDBJ databases">
        <title>The cable genome- insights into the physiology and evolution of filamentous bacteria capable of sulfide oxidation via long distance electron transfer.</title>
        <authorList>
            <person name="Schreiber L."/>
            <person name="Bjerg J.T."/>
            <person name="Boggild A."/>
            <person name="Van De Vossenberg J."/>
            <person name="Meysman F."/>
            <person name="Nielsen L.P."/>
            <person name="Schramm A."/>
            <person name="Kjeldsen K.U."/>
        </authorList>
    </citation>
    <scope>NUCLEOTIDE SEQUENCE [LARGE SCALE GENOMIC DNA]</scope>
    <source>
        <strain evidence="1">MCF</strain>
    </source>
</reference>
<dbReference type="EMBL" id="MTKO01000008">
    <property type="protein sequence ID" value="RWX48058.1"/>
    <property type="molecule type" value="Genomic_DNA"/>
</dbReference>
<sequence>MAISSLLFACALPDGNKFSASSPCPAGGN</sequence>
<dbReference type="Proteomes" id="UP000287853">
    <property type="component" value="Unassembled WGS sequence"/>
</dbReference>
<comment type="caution">
    <text evidence="1">The sequence shown here is derived from an EMBL/GenBank/DDBJ whole genome shotgun (WGS) entry which is preliminary data.</text>
</comment>
<evidence type="ECO:0000313" key="2">
    <source>
        <dbReference type="Proteomes" id="UP000287853"/>
    </source>
</evidence>